<sequence length="288" mass="33887">MLLLDAFDRLSDLLEKGFSCYRRMRGSDPNGFNYDMLENSLDVTRRAYMDCLEDHFDRPLLERIERQCQKKGQQVFSADFLNDLMEAYMEDRFAKPRYFFDMDGVLFKFDDTLTALEPLYEEGYFRNLLPHRLAVHCLQELLSEVPDRIYILSHYIDSPFAECEKREVLQELFPSLNPHNVILVPYGENKTDHVPLRVKENDFLIDDYDQNLVCWRDAGGYAIKFVNDMNDRHGSWKGSRVEYDDPELISSLNHIFEYAGTSEDLAMTLEPYMKQKLEVLRSHADIGL</sequence>
<organism evidence="1 2">
    <name type="scientific">Clostridium innocuum</name>
    <dbReference type="NCBI Taxonomy" id="1522"/>
    <lineage>
        <taxon>Bacteria</taxon>
        <taxon>Bacillati</taxon>
        <taxon>Bacillota</taxon>
        <taxon>Clostridia</taxon>
        <taxon>Eubacteriales</taxon>
        <taxon>Clostridiaceae</taxon>
        <taxon>Clostridium</taxon>
    </lineage>
</organism>
<proteinExistence type="predicted"/>
<gene>
    <name evidence="1" type="ORF">CIAN88_22710</name>
</gene>
<dbReference type="AlphaFoldDB" id="A0A099HZ80"/>
<dbReference type="SUPFAM" id="SSF56784">
    <property type="entry name" value="HAD-like"/>
    <property type="match status" value="1"/>
</dbReference>
<dbReference type="Proteomes" id="UP000030008">
    <property type="component" value="Unassembled WGS sequence"/>
</dbReference>
<reference evidence="1 2" key="1">
    <citation type="submission" date="2014-08" db="EMBL/GenBank/DDBJ databases">
        <title>Clostridium innocuum, an unnegligible vancomycin-resistant pathogen causing extra-intestinal infections.</title>
        <authorList>
            <person name="Feng Y."/>
            <person name="Chiu C.-H."/>
        </authorList>
    </citation>
    <scope>NUCLEOTIDE SEQUENCE [LARGE SCALE GENOMIC DNA]</scope>
    <source>
        <strain evidence="1 2">AN88</strain>
    </source>
</reference>
<dbReference type="RefSeq" id="WP_044908506.1">
    <property type="nucleotide sequence ID" value="NZ_JAQCQO010000009.1"/>
</dbReference>
<dbReference type="InterPro" id="IPR036412">
    <property type="entry name" value="HAD-like_sf"/>
</dbReference>
<dbReference type="InterPro" id="IPR023214">
    <property type="entry name" value="HAD_sf"/>
</dbReference>
<comment type="caution">
    <text evidence="1">The sequence shown here is derived from an EMBL/GenBank/DDBJ whole genome shotgun (WGS) entry which is preliminary data.</text>
</comment>
<dbReference type="EMBL" id="JQIF01000160">
    <property type="protein sequence ID" value="KGJ51069.1"/>
    <property type="molecule type" value="Genomic_DNA"/>
</dbReference>
<evidence type="ECO:0000313" key="1">
    <source>
        <dbReference type="EMBL" id="KGJ51069.1"/>
    </source>
</evidence>
<dbReference type="Gene3D" id="3.40.50.1000">
    <property type="entry name" value="HAD superfamily/HAD-like"/>
    <property type="match status" value="1"/>
</dbReference>
<name>A0A099HZ80_CLOIN</name>
<protein>
    <submittedName>
        <fullName evidence="1">Uncharacterized protein</fullName>
    </submittedName>
</protein>
<evidence type="ECO:0000313" key="2">
    <source>
        <dbReference type="Proteomes" id="UP000030008"/>
    </source>
</evidence>
<accession>A0A099HZ80</accession>